<accession>A0A163DHF3</accession>
<dbReference type="RefSeq" id="XP_018289280.1">
    <property type="nucleotide sequence ID" value="XM_018438584.1"/>
</dbReference>
<evidence type="ECO:0000313" key="1">
    <source>
        <dbReference type="EMBL" id="OAD71240.1"/>
    </source>
</evidence>
<dbReference type="EMBL" id="KV440986">
    <property type="protein sequence ID" value="OAD71240.1"/>
    <property type="molecule type" value="Genomic_DNA"/>
</dbReference>
<keyword evidence="2" id="KW-1185">Reference proteome</keyword>
<dbReference type="InParanoid" id="A0A163DHF3"/>
<organism evidence="1 2">
    <name type="scientific">Phycomyces blakesleeanus (strain ATCC 8743b / DSM 1359 / FGSC 10004 / NBRC 33097 / NRRL 1555)</name>
    <dbReference type="NCBI Taxonomy" id="763407"/>
    <lineage>
        <taxon>Eukaryota</taxon>
        <taxon>Fungi</taxon>
        <taxon>Fungi incertae sedis</taxon>
        <taxon>Mucoromycota</taxon>
        <taxon>Mucoromycotina</taxon>
        <taxon>Mucoromycetes</taxon>
        <taxon>Mucorales</taxon>
        <taxon>Phycomycetaceae</taxon>
        <taxon>Phycomyces</taxon>
    </lineage>
</organism>
<dbReference type="Proteomes" id="UP000077315">
    <property type="component" value="Unassembled WGS sequence"/>
</dbReference>
<proteinExistence type="predicted"/>
<dbReference type="GeneID" id="28999490"/>
<reference evidence="2" key="1">
    <citation type="submission" date="2015-06" db="EMBL/GenBank/DDBJ databases">
        <title>Expansion of signal transduction pathways in fungi by whole-genome duplication.</title>
        <authorList>
            <consortium name="DOE Joint Genome Institute"/>
            <person name="Corrochano L.M."/>
            <person name="Kuo A."/>
            <person name="Marcet-Houben M."/>
            <person name="Polaino S."/>
            <person name="Salamov A."/>
            <person name="Villalobos J.M."/>
            <person name="Alvarez M.I."/>
            <person name="Avalos J."/>
            <person name="Benito E.P."/>
            <person name="Benoit I."/>
            <person name="Burger G."/>
            <person name="Camino L.P."/>
            <person name="Canovas D."/>
            <person name="Cerda-Olmedo E."/>
            <person name="Cheng J.-F."/>
            <person name="Dominguez A."/>
            <person name="Elias M."/>
            <person name="Eslava A.P."/>
            <person name="Glaser F."/>
            <person name="Grimwood J."/>
            <person name="Gutierrez G."/>
            <person name="Heitman J."/>
            <person name="Henrissat B."/>
            <person name="Iturriaga E.A."/>
            <person name="Lang B.F."/>
            <person name="Lavin J.L."/>
            <person name="Lee S."/>
            <person name="Li W."/>
            <person name="Lindquist E."/>
            <person name="Lopez-Garcia S."/>
            <person name="Luque E.M."/>
            <person name="Marcos A.T."/>
            <person name="Martin J."/>
            <person name="McCluskey K."/>
            <person name="Medina H.R."/>
            <person name="Miralles-Duran A."/>
            <person name="Miyazaki A."/>
            <person name="Munoz-Torres E."/>
            <person name="Oguiza J.A."/>
            <person name="Ohm R."/>
            <person name="Olmedo M."/>
            <person name="Orejas M."/>
            <person name="Ortiz-Castellanos L."/>
            <person name="Pisabarro A.G."/>
            <person name="Rodriguez-Romero J."/>
            <person name="Ruiz-Herrera J."/>
            <person name="Ruiz-Vazquez R."/>
            <person name="Sanz C."/>
            <person name="Schackwitz W."/>
            <person name="Schmutz J."/>
            <person name="Shahriari M."/>
            <person name="Shelest E."/>
            <person name="Silva-Franco F."/>
            <person name="Soanes D."/>
            <person name="Syed K."/>
            <person name="Tagua V.G."/>
            <person name="Talbot N.J."/>
            <person name="Thon M."/>
            <person name="De vries R.P."/>
            <person name="Wiebenga A."/>
            <person name="Yadav J.S."/>
            <person name="Braun E.L."/>
            <person name="Baker S."/>
            <person name="Garre V."/>
            <person name="Horwitz B."/>
            <person name="Torres-Martinez S."/>
            <person name="Idnurm A."/>
            <person name="Herrera-Estrella A."/>
            <person name="Gabaldon T."/>
            <person name="Grigoriev I.V."/>
        </authorList>
    </citation>
    <scope>NUCLEOTIDE SEQUENCE [LARGE SCALE GENOMIC DNA]</scope>
    <source>
        <strain evidence="2">NRRL 1555(-)</strain>
    </source>
</reference>
<dbReference type="OrthoDB" id="2207060at2759"/>
<dbReference type="AlphaFoldDB" id="A0A163DHF3"/>
<protein>
    <submittedName>
        <fullName evidence="1">Uncharacterized protein</fullName>
    </submittedName>
</protein>
<dbReference type="VEuPathDB" id="FungiDB:PHYBLDRAFT_182185"/>
<name>A0A163DHF3_PHYB8</name>
<gene>
    <name evidence="1" type="ORF">PHYBLDRAFT_182185</name>
</gene>
<sequence length="98" mass="10894">MSVDKRAFHASAPVPPPVYHTDPYFEMTDQSPPPPAYRAHHLSQYAIHPSQQPDVYYYQPTPPPQSVLVHSRPKKGNDACCLGCLAALLLCFGIQECC</sequence>
<evidence type="ECO:0000313" key="2">
    <source>
        <dbReference type="Proteomes" id="UP000077315"/>
    </source>
</evidence>